<dbReference type="InterPro" id="IPR002146">
    <property type="entry name" value="ATP_synth_b/b'su_bac/chlpt"/>
</dbReference>
<evidence type="ECO:0000256" key="13">
    <source>
        <dbReference type="HAMAP-Rule" id="MF_01398"/>
    </source>
</evidence>
<evidence type="ECO:0000256" key="15">
    <source>
        <dbReference type="SAM" id="Coils"/>
    </source>
</evidence>
<evidence type="ECO:0000256" key="12">
    <source>
        <dbReference type="ARBA" id="ARBA00037847"/>
    </source>
</evidence>
<evidence type="ECO:0000256" key="10">
    <source>
        <dbReference type="ARBA" id="ARBA00025198"/>
    </source>
</evidence>
<feature type="transmembrane region" description="Helical" evidence="13">
    <location>
        <begin position="29"/>
        <end position="47"/>
    </location>
</feature>
<dbReference type="HAMAP" id="MF_01398">
    <property type="entry name" value="ATP_synth_b_bprime"/>
    <property type="match status" value="1"/>
</dbReference>
<evidence type="ECO:0000313" key="17">
    <source>
        <dbReference type="Proteomes" id="UP000515292"/>
    </source>
</evidence>
<name>A0A7G5IDV6_9SPHN</name>
<evidence type="ECO:0000256" key="6">
    <source>
        <dbReference type="ARBA" id="ARBA00022989"/>
    </source>
</evidence>
<evidence type="ECO:0000313" key="16">
    <source>
        <dbReference type="EMBL" id="QMW21548.1"/>
    </source>
</evidence>
<dbReference type="KEGG" id="sand:H3309_08925"/>
<dbReference type="Proteomes" id="UP000515292">
    <property type="component" value="Chromosome"/>
</dbReference>
<evidence type="ECO:0000256" key="8">
    <source>
        <dbReference type="ARBA" id="ARBA00023136"/>
    </source>
</evidence>
<dbReference type="GO" id="GO:0046933">
    <property type="term" value="F:proton-transporting ATP synthase activity, rotational mechanism"/>
    <property type="evidence" value="ECO:0007669"/>
    <property type="project" value="UniProtKB-UniRule"/>
</dbReference>
<keyword evidence="4 13" id="KW-0812">Transmembrane</keyword>
<proteinExistence type="inferred from homology"/>
<reference evidence="16 17" key="1">
    <citation type="submission" date="2020-07" db="EMBL/GenBank/DDBJ databases">
        <title>Complete genome sequence for Sandaracinobacter sp. M6.</title>
        <authorList>
            <person name="Tang Y."/>
            <person name="Liu Q."/>
            <person name="Guo Z."/>
            <person name="Lei P."/>
            <person name="Huang B."/>
        </authorList>
    </citation>
    <scope>NUCLEOTIDE SEQUENCE [LARGE SCALE GENOMIC DNA]</scope>
    <source>
        <strain evidence="16 17">M6</strain>
    </source>
</reference>
<keyword evidence="17" id="KW-1185">Reference proteome</keyword>
<dbReference type="EMBL" id="CP059851">
    <property type="protein sequence ID" value="QMW21548.1"/>
    <property type="molecule type" value="Genomic_DNA"/>
</dbReference>
<comment type="function">
    <text evidence="11">Component of the F(0) channel, it forms part of the peripheral stalk, linking F(1) to F(0). The b'-subunit is a diverged and duplicated form of b found in plants and photosynthetic bacteria.</text>
</comment>
<evidence type="ECO:0000256" key="1">
    <source>
        <dbReference type="ARBA" id="ARBA00005513"/>
    </source>
</evidence>
<dbReference type="AlphaFoldDB" id="A0A7G5IDV6"/>
<dbReference type="GO" id="GO:0045259">
    <property type="term" value="C:proton-transporting ATP synthase complex"/>
    <property type="evidence" value="ECO:0007669"/>
    <property type="project" value="UniProtKB-KW"/>
</dbReference>
<dbReference type="Pfam" id="PF00430">
    <property type="entry name" value="ATP-synt_B"/>
    <property type="match status" value="1"/>
</dbReference>
<evidence type="ECO:0000256" key="9">
    <source>
        <dbReference type="ARBA" id="ARBA00023310"/>
    </source>
</evidence>
<sequence>MAETAQTTATTEAHGGAHEAHPAFLGLDSYGWVAIAFATFVAILWKLGAFKAIGAALDARAAKVRADLAEAAMLKAEAEALRAQAAADAAQAEKDAAAIVAGARREAELVLANAETAADAAIARRTKLAEDRIAAAQRAAEGELRARAAQLAAGAARDILAAKAANGELAPLTDEAIAKLG</sequence>
<feature type="coiled-coil region" evidence="15">
    <location>
        <begin position="59"/>
        <end position="124"/>
    </location>
</feature>
<keyword evidence="3 13" id="KW-0138">CF(0)</keyword>
<evidence type="ECO:0000256" key="5">
    <source>
        <dbReference type="ARBA" id="ARBA00022781"/>
    </source>
</evidence>
<dbReference type="GO" id="GO:0046961">
    <property type="term" value="F:proton-transporting ATPase activity, rotational mechanism"/>
    <property type="evidence" value="ECO:0007669"/>
    <property type="project" value="TreeGrafter"/>
</dbReference>
<dbReference type="GO" id="GO:0012505">
    <property type="term" value="C:endomembrane system"/>
    <property type="evidence" value="ECO:0007669"/>
    <property type="project" value="UniProtKB-SubCell"/>
</dbReference>
<evidence type="ECO:0000256" key="3">
    <source>
        <dbReference type="ARBA" id="ARBA00022547"/>
    </source>
</evidence>
<keyword evidence="5 13" id="KW-0375">Hydrogen ion transport</keyword>
<comment type="subunit">
    <text evidence="13">F-type ATPases have 2 components, F(1) - the catalytic core - and F(0) - the membrane proton channel. F(1) has five subunits: alpha(3), beta(3), gamma(1), delta(1), epsilon(1). F(0) has three main subunits: a(1), b(2) and c(10-14). The alpha and beta chains form an alternating ring which encloses part of the gamma chain. F(1) is attached to F(0) by a central stalk formed by the gamma and epsilon chains, while a peripheral stalk is formed by the delta and b chains.</text>
</comment>
<keyword evidence="2 13" id="KW-0813">Transport</keyword>
<dbReference type="PANTHER" id="PTHR33445">
    <property type="entry name" value="ATP SYNTHASE SUBUNIT B', CHLOROPLASTIC"/>
    <property type="match status" value="1"/>
</dbReference>
<comment type="function">
    <text evidence="10 13">F(1)F(0) ATP synthase produces ATP from ADP in the presence of a proton or sodium gradient. F-type ATPases consist of two structural domains, F(1) containing the extramembraneous catalytic core and F(0) containing the membrane proton channel, linked together by a central stalk and a peripheral stalk. During catalysis, ATP synthesis in the catalytic domain of F(1) is coupled via a rotary mechanism of the central stalk subunits to proton translocation.</text>
</comment>
<evidence type="ECO:0000256" key="7">
    <source>
        <dbReference type="ARBA" id="ARBA00023065"/>
    </source>
</evidence>
<comment type="subcellular location">
    <subcellularLocation>
        <location evidence="13">Cell membrane</location>
        <topology evidence="13">Single-pass membrane protein</topology>
    </subcellularLocation>
    <subcellularLocation>
        <location evidence="12">Endomembrane system</location>
        <topology evidence="12">Single-pass membrane protein</topology>
    </subcellularLocation>
</comment>
<dbReference type="GO" id="GO:0005886">
    <property type="term" value="C:plasma membrane"/>
    <property type="evidence" value="ECO:0007669"/>
    <property type="project" value="UniProtKB-SubCell"/>
</dbReference>
<comment type="similarity">
    <text evidence="1 13 14">Belongs to the ATPase B chain family.</text>
</comment>
<keyword evidence="7 13" id="KW-0406">Ion transport</keyword>
<protein>
    <recommendedName>
        <fullName evidence="13">ATP synthase subunit b</fullName>
    </recommendedName>
    <alternativeName>
        <fullName evidence="13">ATP synthase F(0) sector subunit b</fullName>
    </alternativeName>
    <alternativeName>
        <fullName evidence="13">ATPase subunit I</fullName>
    </alternativeName>
    <alternativeName>
        <fullName evidence="13">F-type ATPase subunit b</fullName>
        <shortName evidence="13">F-ATPase subunit b</shortName>
    </alternativeName>
</protein>
<keyword evidence="6 13" id="KW-1133">Transmembrane helix</keyword>
<dbReference type="RefSeq" id="WP_182294397.1">
    <property type="nucleotide sequence ID" value="NZ_CP059851.1"/>
</dbReference>
<evidence type="ECO:0000256" key="2">
    <source>
        <dbReference type="ARBA" id="ARBA00022448"/>
    </source>
</evidence>
<evidence type="ECO:0000256" key="4">
    <source>
        <dbReference type="ARBA" id="ARBA00022692"/>
    </source>
</evidence>
<gene>
    <name evidence="13" type="primary">atpF</name>
    <name evidence="16" type="ORF">H3309_08925</name>
</gene>
<dbReference type="PANTHER" id="PTHR33445:SF1">
    <property type="entry name" value="ATP SYNTHASE SUBUNIT B"/>
    <property type="match status" value="1"/>
</dbReference>
<organism evidence="16 17">
    <name type="scientific">Sandaracinobacteroides saxicola</name>
    <dbReference type="NCBI Taxonomy" id="2759707"/>
    <lineage>
        <taxon>Bacteria</taxon>
        <taxon>Pseudomonadati</taxon>
        <taxon>Pseudomonadota</taxon>
        <taxon>Alphaproteobacteria</taxon>
        <taxon>Sphingomonadales</taxon>
        <taxon>Sphingosinicellaceae</taxon>
        <taxon>Sandaracinobacteroides</taxon>
    </lineage>
</organism>
<keyword evidence="13" id="KW-1003">Cell membrane</keyword>
<dbReference type="InterPro" id="IPR050059">
    <property type="entry name" value="ATP_synthase_B_chain"/>
</dbReference>
<keyword evidence="15" id="KW-0175">Coiled coil</keyword>
<accession>A0A7G5IDV6</accession>
<keyword evidence="9 13" id="KW-0066">ATP synthesis</keyword>
<keyword evidence="8 13" id="KW-0472">Membrane</keyword>
<evidence type="ECO:0000256" key="11">
    <source>
        <dbReference type="ARBA" id="ARBA00025614"/>
    </source>
</evidence>
<evidence type="ECO:0000256" key="14">
    <source>
        <dbReference type="RuleBase" id="RU003848"/>
    </source>
</evidence>